<dbReference type="EMBL" id="CP073754">
    <property type="protein sequence ID" value="QWF71832.1"/>
    <property type="molecule type" value="Genomic_DNA"/>
</dbReference>
<keyword evidence="6" id="KW-1185">Reference proteome</keyword>
<dbReference type="Proteomes" id="UP000676649">
    <property type="component" value="Chromosome"/>
</dbReference>
<sequence length="117" mass="13767">MRPSLELTEVYLYRQAIDFRKSHRGLAAIVECELGHNPFDGGLYAFTNKQRTKIKCLFWENTGFVLYYKTLVEDKFKWPKGEEALLTLTGQQLNWLLDGYDISVMKGHKNRHYESVF</sequence>
<dbReference type="InterPro" id="IPR008878">
    <property type="entry name" value="Transposase_IS66_Orf2"/>
</dbReference>
<dbReference type="EMBL" id="CP073754">
    <property type="protein sequence ID" value="QWF69448.1"/>
    <property type="molecule type" value="Genomic_DNA"/>
</dbReference>
<protein>
    <submittedName>
        <fullName evidence="3">IS66 family insertion sequence element accessory protein TnpB</fullName>
    </submittedName>
</protein>
<accession>A0A975MMS4</accession>
<dbReference type="EMBL" id="CP073754">
    <property type="protein sequence ID" value="QWF70484.1"/>
    <property type="molecule type" value="Genomic_DNA"/>
</dbReference>
<organism evidence="3 6">
    <name type="scientific">Methylomonas paludis</name>
    <dbReference type="NCBI Taxonomy" id="1173101"/>
    <lineage>
        <taxon>Bacteria</taxon>
        <taxon>Pseudomonadati</taxon>
        <taxon>Pseudomonadota</taxon>
        <taxon>Gammaproteobacteria</taxon>
        <taxon>Methylococcales</taxon>
        <taxon>Methylococcaceae</taxon>
        <taxon>Methylomonas</taxon>
    </lineage>
</organism>
<dbReference type="KEGG" id="mpad:KEF85_08625"/>
<dbReference type="PANTHER" id="PTHR36455">
    <property type="match status" value="1"/>
</dbReference>
<gene>
    <name evidence="3" type="primary">tnpB</name>
    <name evidence="4" type="ORF">KEF85_05015</name>
    <name evidence="5" type="ORF">KEF85_06930</name>
    <name evidence="1" type="ORF">KEF85_08625</name>
    <name evidence="2" type="ORF">KEF85_09470</name>
    <name evidence="3" type="ORF">KEF85_14265</name>
</gene>
<evidence type="ECO:0000313" key="5">
    <source>
        <dbReference type="EMBL" id="QWF72177.1"/>
    </source>
</evidence>
<dbReference type="KEGG" id="mpad:KEF85_14265"/>
<dbReference type="AlphaFoldDB" id="A0A975MMS4"/>
<dbReference type="PANTHER" id="PTHR36455:SF1">
    <property type="entry name" value="BLR8292 PROTEIN"/>
    <property type="match status" value="1"/>
</dbReference>
<evidence type="ECO:0000313" key="2">
    <source>
        <dbReference type="EMBL" id="QWF69610.1"/>
    </source>
</evidence>
<dbReference type="KEGG" id="mpad:KEF85_06930"/>
<proteinExistence type="predicted"/>
<name>A0A975MMS4_9GAMM</name>
<reference evidence="3" key="1">
    <citation type="submission" date="2021-04" db="EMBL/GenBank/DDBJ databases">
        <title>Draft genome sequence data of methanotrophic Methylovulum sp. strain S1L and Methylomonas sp. strain S2AM isolated from boreal lake water columns.</title>
        <authorList>
            <person name="Rissanen A.J."/>
            <person name="Mangayil R."/>
            <person name="Svenning M.M."/>
            <person name="Khanongnuch R."/>
        </authorList>
    </citation>
    <scope>NUCLEOTIDE SEQUENCE</scope>
    <source>
        <strain evidence="3">S2AM</strain>
    </source>
</reference>
<dbReference type="Pfam" id="PF05717">
    <property type="entry name" value="TnpB_IS66"/>
    <property type="match status" value="1"/>
</dbReference>
<dbReference type="NCBIfam" id="NF033819">
    <property type="entry name" value="IS66_TnpB"/>
    <property type="match status" value="1"/>
</dbReference>
<evidence type="ECO:0000313" key="1">
    <source>
        <dbReference type="EMBL" id="QWF69448.1"/>
    </source>
</evidence>
<evidence type="ECO:0000313" key="3">
    <source>
        <dbReference type="EMBL" id="QWF70484.1"/>
    </source>
</evidence>
<dbReference type="KEGG" id="mpad:KEF85_09470"/>
<evidence type="ECO:0000313" key="4">
    <source>
        <dbReference type="EMBL" id="QWF71832.1"/>
    </source>
</evidence>
<dbReference type="KEGG" id="mpad:KEF85_05015"/>
<evidence type="ECO:0000313" key="6">
    <source>
        <dbReference type="Proteomes" id="UP000676649"/>
    </source>
</evidence>
<dbReference type="EMBL" id="CP073754">
    <property type="protein sequence ID" value="QWF69610.1"/>
    <property type="molecule type" value="Genomic_DNA"/>
</dbReference>
<dbReference type="EMBL" id="CP073754">
    <property type="protein sequence ID" value="QWF72177.1"/>
    <property type="molecule type" value="Genomic_DNA"/>
</dbReference>
<dbReference type="RefSeq" id="WP_215579399.1">
    <property type="nucleotide sequence ID" value="NZ_CP073754.1"/>
</dbReference>